<reference evidence="2 3" key="1">
    <citation type="submission" date="2020-08" db="EMBL/GenBank/DDBJ databases">
        <title>Sequencing the genomes of 1000 actinobacteria strains.</title>
        <authorList>
            <person name="Klenk H.-P."/>
        </authorList>
    </citation>
    <scope>NUCLEOTIDE SEQUENCE [LARGE SCALE GENOMIC DNA]</scope>
    <source>
        <strain evidence="2 3">DSM 45362</strain>
    </source>
</reference>
<dbReference type="SUPFAM" id="SSF48452">
    <property type="entry name" value="TPR-like"/>
    <property type="match status" value="3"/>
</dbReference>
<feature type="domain" description="HTH cro/C1-type" evidence="1">
    <location>
        <begin position="16"/>
        <end position="69"/>
    </location>
</feature>
<keyword evidence="3" id="KW-1185">Reference proteome</keyword>
<protein>
    <submittedName>
        <fullName evidence="2">Transcriptional regulator with XRE-family HTH domain</fullName>
    </submittedName>
</protein>
<evidence type="ECO:0000313" key="2">
    <source>
        <dbReference type="EMBL" id="MBB5867175.1"/>
    </source>
</evidence>
<accession>A0A841BHS5</accession>
<dbReference type="InterPro" id="IPR010982">
    <property type="entry name" value="Lambda_DNA-bd_dom_sf"/>
</dbReference>
<organism evidence="2 3">
    <name type="scientific">Allocatelliglobosispora scoriae</name>
    <dbReference type="NCBI Taxonomy" id="643052"/>
    <lineage>
        <taxon>Bacteria</taxon>
        <taxon>Bacillati</taxon>
        <taxon>Actinomycetota</taxon>
        <taxon>Actinomycetes</taxon>
        <taxon>Micromonosporales</taxon>
        <taxon>Micromonosporaceae</taxon>
        <taxon>Allocatelliglobosispora</taxon>
    </lineage>
</organism>
<dbReference type="Gene3D" id="1.25.40.10">
    <property type="entry name" value="Tetratricopeptide repeat domain"/>
    <property type="match status" value="3"/>
</dbReference>
<dbReference type="PANTHER" id="PTHR47691">
    <property type="entry name" value="REGULATOR-RELATED"/>
    <property type="match status" value="1"/>
</dbReference>
<dbReference type="InterPro" id="IPR001387">
    <property type="entry name" value="Cro/C1-type_HTH"/>
</dbReference>
<dbReference type="Pfam" id="PF13560">
    <property type="entry name" value="HTH_31"/>
    <property type="match status" value="1"/>
</dbReference>
<dbReference type="CDD" id="cd00093">
    <property type="entry name" value="HTH_XRE"/>
    <property type="match status" value="1"/>
</dbReference>
<dbReference type="Pfam" id="PF13424">
    <property type="entry name" value="TPR_12"/>
    <property type="match status" value="1"/>
</dbReference>
<comment type="caution">
    <text evidence="2">The sequence shown here is derived from an EMBL/GenBank/DDBJ whole genome shotgun (WGS) entry which is preliminary data.</text>
</comment>
<dbReference type="InterPro" id="IPR019734">
    <property type="entry name" value="TPR_rpt"/>
</dbReference>
<dbReference type="PROSITE" id="PS50943">
    <property type="entry name" value="HTH_CROC1"/>
    <property type="match status" value="1"/>
</dbReference>
<dbReference type="GO" id="GO:0003677">
    <property type="term" value="F:DNA binding"/>
    <property type="evidence" value="ECO:0007669"/>
    <property type="project" value="InterPro"/>
</dbReference>
<gene>
    <name evidence="2" type="ORF">F4553_000554</name>
</gene>
<dbReference type="EMBL" id="JACHMN010000001">
    <property type="protein sequence ID" value="MBB5867175.1"/>
    <property type="molecule type" value="Genomic_DNA"/>
</dbReference>
<dbReference type="SUPFAM" id="SSF47413">
    <property type="entry name" value="lambda repressor-like DNA-binding domains"/>
    <property type="match status" value="1"/>
</dbReference>
<dbReference type="SMART" id="SM00530">
    <property type="entry name" value="HTH_XRE"/>
    <property type="match status" value="1"/>
</dbReference>
<sequence>MSQVSQPGVNEFARRLRALRTARGITQRDLAGDDLSVSYVSLLESGRRNPTADVVRLLATRLGCQPDELLGTIDGGDTRPPELSVRFGELALEAGRGDAARTHFETALAIAHLSPILRTAATIGLARALEADGRLEEAAKAYEALVQEAVRTTGLTASLGIMVSWCRCLRELGELERVVEIGSGTMQQLDRLNAWESEAAIQLLVTIASAHVELGDYSQAERLLQEGLQRAERMRSPRARASVLWNASEVASERGKHWQALELAEEALSYFRHGSDQRSALRLLAAYGYLLLHQDPPRPAEAREALEEALSGLTIGFDRGYVLTELSRAHLLEGDLDLAADTARESLRELGAEPALERARAQTALGAALAAKGDRKSAKVIFAEAADALTGLKATRQAARVWAELGDLLAEFGDHRGAVTALRQATAALHIGPKPKP</sequence>
<dbReference type="InterPro" id="IPR011990">
    <property type="entry name" value="TPR-like_helical_dom_sf"/>
</dbReference>
<dbReference type="AlphaFoldDB" id="A0A841BHS5"/>
<dbReference type="RefSeq" id="WP_184831594.1">
    <property type="nucleotide sequence ID" value="NZ_JACHMN010000001.1"/>
</dbReference>
<dbReference type="Gene3D" id="1.10.260.40">
    <property type="entry name" value="lambda repressor-like DNA-binding domains"/>
    <property type="match status" value="1"/>
</dbReference>
<dbReference type="Proteomes" id="UP000587527">
    <property type="component" value="Unassembled WGS sequence"/>
</dbReference>
<name>A0A841BHS5_9ACTN</name>
<proteinExistence type="predicted"/>
<evidence type="ECO:0000259" key="1">
    <source>
        <dbReference type="PROSITE" id="PS50943"/>
    </source>
</evidence>
<evidence type="ECO:0000313" key="3">
    <source>
        <dbReference type="Proteomes" id="UP000587527"/>
    </source>
</evidence>
<dbReference type="Pfam" id="PF13432">
    <property type="entry name" value="TPR_16"/>
    <property type="match status" value="1"/>
</dbReference>
<dbReference type="SMART" id="SM00028">
    <property type="entry name" value="TPR"/>
    <property type="match status" value="6"/>
</dbReference>
<dbReference type="PANTHER" id="PTHR47691:SF3">
    <property type="entry name" value="HTH-TYPE TRANSCRIPTIONAL REGULATOR RV0890C-RELATED"/>
    <property type="match status" value="1"/>
</dbReference>